<reference evidence="2" key="1">
    <citation type="submission" date="2023-06" db="EMBL/GenBank/DDBJ databases">
        <title>Multi-omics analyses reveal the molecular pathogenesis toolkit of Lasiodiplodia hormozganensis, a cross-kingdom pathogen.</title>
        <authorList>
            <person name="Felix C."/>
            <person name="Meneses R."/>
            <person name="Goncalves M.F.M."/>
            <person name="Tilleman L."/>
            <person name="Duarte A.S."/>
            <person name="Jorrin-Novo J.V."/>
            <person name="Van De Peer Y."/>
            <person name="Deforce D."/>
            <person name="Van Nieuwerburgh F."/>
            <person name="Esteves A.C."/>
            <person name="Alves A."/>
        </authorList>
    </citation>
    <scope>NUCLEOTIDE SEQUENCE</scope>
    <source>
        <strain evidence="2">CBS 339.90</strain>
    </source>
</reference>
<feature type="signal peptide" evidence="1">
    <location>
        <begin position="1"/>
        <end position="29"/>
    </location>
</feature>
<keyword evidence="3" id="KW-1185">Reference proteome</keyword>
<evidence type="ECO:0000313" key="2">
    <source>
        <dbReference type="EMBL" id="KAK0664749.1"/>
    </source>
</evidence>
<evidence type="ECO:0000256" key="1">
    <source>
        <dbReference type="SAM" id="SignalP"/>
    </source>
</evidence>
<name>A0AA39Z5U4_9PEZI</name>
<gene>
    <name evidence="2" type="ORF">DIS24_g417</name>
</gene>
<protein>
    <submittedName>
        <fullName evidence="2">Uncharacterized protein</fullName>
    </submittedName>
</protein>
<comment type="caution">
    <text evidence="2">The sequence shown here is derived from an EMBL/GenBank/DDBJ whole genome shotgun (WGS) entry which is preliminary data.</text>
</comment>
<evidence type="ECO:0000313" key="3">
    <source>
        <dbReference type="Proteomes" id="UP001175001"/>
    </source>
</evidence>
<dbReference type="Proteomes" id="UP001175001">
    <property type="component" value="Unassembled WGS sequence"/>
</dbReference>
<dbReference type="AlphaFoldDB" id="A0AA39Z5U4"/>
<organism evidence="2 3">
    <name type="scientific">Lasiodiplodia hormozganensis</name>
    <dbReference type="NCBI Taxonomy" id="869390"/>
    <lineage>
        <taxon>Eukaryota</taxon>
        <taxon>Fungi</taxon>
        <taxon>Dikarya</taxon>
        <taxon>Ascomycota</taxon>
        <taxon>Pezizomycotina</taxon>
        <taxon>Dothideomycetes</taxon>
        <taxon>Dothideomycetes incertae sedis</taxon>
        <taxon>Botryosphaeriales</taxon>
        <taxon>Botryosphaeriaceae</taxon>
        <taxon>Lasiodiplodia</taxon>
    </lineage>
</organism>
<sequence>MTSNTVLRAAYTLLVVLAALQVLLPLVVAQDNLLSDTTINSTAVSDVNGTEHKKKKKPDNYRDQGGNCYNCTIIENGAVAGFTSPDLVTLGLSLLTFLIASFL</sequence>
<proteinExistence type="predicted"/>
<feature type="chain" id="PRO_5041420559" evidence="1">
    <location>
        <begin position="30"/>
        <end position="103"/>
    </location>
</feature>
<accession>A0AA39Z5U4</accession>
<dbReference type="EMBL" id="JAUJDW010000001">
    <property type="protein sequence ID" value="KAK0664749.1"/>
    <property type="molecule type" value="Genomic_DNA"/>
</dbReference>
<keyword evidence="1" id="KW-0732">Signal</keyword>